<accession>X0YKU9</accession>
<sequence>LKDIIPIKFFYLFLLLFFIVSFPVIYICGYTVGVISVFFLLAIISILGFIRYNKKYHFQYSTFVLFVFLFSLITVYFITDNTNEKGKRDRMLKVVNLAAEHDPVAELLLDNIDAKLIADENLAGLLFDPFLNVEEIVDYLQKKYFNGFWSKYDFLITICRQNDSVLIEPIIEWYHCHKFFDDLLQNEGSPLPNSNFYFLDNLNGRISYFGSFEFFSHLDLPEITLFIELNSKLTSEEL</sequence>
<reference evidence="2" key="1">
    <citation type="journal article" date="2014" name="Front. Microbiol.">
        <title>High frequency of phylogenetically diverse reductive dehalogenase-homologous genes in deep subseafloor sedimentary metagenomes.</title>
        <authorList>
            <person name="Kawai M."/>
            <person name="Futagami T."/>
            <person name="Toyoda A."/>
            <person name="Takaki Y."/>
            <person name="Nishi S."/>
            <person name="Hori S."/>
            <person name="Arai W."/>
            <person name="Tsubouchi T."/>
            <person name="Morono Y."/>
            <person name="Uchiyama I."/>
            <person name="Ito T."/>
            <person name="Fujiyama A."/>
            <person name="Inagaki F."/>
            <person name="Takami H."/>
        </authorList>
    </citation>
    <scope>NUCLEOTIDE SEQUENCE</scope>
    <source>
        <strain evidence="2">Expedition CK06-06</strain>
    </source>
</reference>
<keyword evidence="1" id="KW-1133">Transmembrane helix</keyword>
<keyword evidence="1" id="KW-0812">Transmembrane</keyword>
<feature type="transmembrane region" description="Helical" evidence="1">
    <location>
        <begin position="9"/>
        <end position="26"/>
    </location>
</feature>
<organism evidence="2">
    <name type="scientific">marine sediment metagenome</name>
    <dbReference type="NCBI Taxonomy" id="412755"/>
    <lineage>
        <taxon>unclassified sequences</taxon>
        <taxon>metagenomes</taxon>
        <taxon>ecological metagenomes</taxon>
    </lineage>
</organism>
<dbReference type="AlphaFoldDB" id="X0YKU9"/>
<keyword evidence="1" id="KW-0472">Membrane</keyword>
<protein>
    <submittedName>
        <fullName evidence="2">Uncharacterized protein</fullName>
    </submittedName>
</protein>
<feature type="transmembrane region" description="Helical" evidence="1">
    <location>
        <begin position="32"/>
        <end position="50"/>
    </location>
</feature>
<proteinExistence type="predicted"/>
<evidence type="ECO:0000256" key="1">
    <source>
        <dbReference type="SAM" id="Phobius"/>
    </source>
</evidence>
<feature type="non-terminal residue" evidence="2">
    <location>
        <position position="1"/>
    </location>
</feature>
<feature type="transmembrane region" description="Helical" evidence="1">
    <location>
        <begin position="62"/>
        <end position="79"/>
    </location>
</feature>
<feature type="non-terminal residue" evidence="2">
    <location>
        <position position="238"/>
    </location>
</feature>
<evidence type="ECO:0000313" key="2">
    <source>
        <dbReference type="EMBL" id="GAG49178.1"/>
    </source>
</evidence>
<comment type="caution">
    <text evidence="2">The sequence shown here is derived from an EMBL/GenBank/DDBJ whole genome shotgun (WGS) entry which is preliminary data.</text>
</comment>
<dbReference type="EMBL" id="BARS01050519">
    <property type="protein sequence ID" value="GAG49178.1"/>
    <property type="molecule type" value="Genomic_DNA"/>
</dbReference>
<gene>
    <name evidence="2" type="ORF">S01H1_75407</name>
</gene>
<name>X0YKU9_9ZZZZ</name>